<organism evidence="2 3">
    <name type="scientific">Labilithrix luteola</name>
    <dbReference type="NCBI Taxonomy" id="1391654"/>
    <lineage>
        <taxon>Bacteria</taxon>
        <taxon>Pseudomonadati</taxon>
        <taxon>Myxococcota</taxon>
        <taxon>Polyangia</taxon>
        <taxon>Polyangiales</taxon>
        <taxon>Labilitrichaceae</taxon>
        <taxon>Labilithrix</taxon>
    </lineage>
</organism>
<dbReference type="RefSeq" id="WP_146644958.1">
    <property type="nucleotide sequence ID" value="NZ_CP012333.1"/>
</dbReference>
<dbReference type="KEGG" id="llu:AKJ09_00047"/>
<name>A0A0K1PIK8_9BACT</name>
<evidence type="ECO:0000313" key="2">
    <source>
        <dbReference type="EMBL" id="AKU93383.1"/>
    </source>
</evidence>
<dbReference type="Proteomes" id="UP000064967">
    <property type="component" value="Chromosome"/>
</dbReference>
<feature type="region of interest" description="Disordered" evidence="1">
    <location>
        <begin position="1"/>
        <end position="25"/>
    </location>
</feature>
<gene>
    <name evidence="2" type="ORF">AKJ09_00047</name>
</gene>
<accession>A0A0K1PIK8</accession>
<keyword evidence="3" id="KW-1185">Reference proteome</keyword>
<proteinExistence type="predicted"/>
<dbReference type="EMBL" id="CP012333">
    <property type="protein sequence ID" value="AKU93383.1"/>
    <property type="molecule type" value="Genomic_DNA"/>
</dbReference>
<dbReference type="AlphaFoldDB" id="A0A0K1PIK8"/>
<sequence length="104" mass="11156">MSKPANKPAATVQPETLEAPTPSTKIPYGTVELDFSLRRLGGTQGLASTSTCQFAETAGYSVELDTVTGLVSIRHERSNEEHLVPRERVLFFKPKAAGVTPAAK</sequence>
<reference evidence="2 3" key="1">
    <citation type="submission" date="2015-08" db="EMBL/GenBank/DDBJ databases">
        <authorList>
            <person name="Babu N.S."/>
            <person name="Beckwith C.J."/>
            <person name="Beseler K.G."/>
            <person name="Brison A."/>
            <person name="Carone J.V."/>
            <person name="Caskin T.P."/>
            <person name="Diamond M."/>
            <person name="Durham M.E."/>
            <person name="Foxe J.M."/>
            <person name="Go M."/>
            <person name="Henderson B.A."/>
            <person name="Jones I.B."/>
            <person name="McGettigan J.A."/>
            <person name="Micheletti S.J."/>
            <person name="Nasrallah M.E."/>
            <person name="Ortiz D."/>
            <person name="Piller C.R."/>
            <person name="Privatt S.R."/>
            <person name="Schneider S.L."/>
            <person name="Sharp S."/>
            <person name="Smith T.C."/>
            <person name="Stanton J.D."/>
            <person name="Ullery H.E."/>
            <person name="Wilson R.J."/>
            <person name="Serrano M.G."/>
            <person name="Buck G."/>
            <person name="Lee V."/>
            <person name="Wang Y."/>
            <person name="Carvalho R."/>
            <person name="Voegtly L."/>
            <person name="Shi R."/>
            <person name="Duckworth R."/>
            <person name="Johnson A."/>
            <person name="Loviza R."/>
            <person name="Walstead R."/>
            <person name="Shah Z."/>
            <person name="Kiflezghi M."/>
            <person name="Wade K."/>
            <person name="Ball S.L."/>
            <person name="Bradley K.W."/>
            <person name="Asai D.J."/>
            <person name="Bowman C.A."/>
            <person name="Russell D.A."/>
            <person name="Pope W.H."/>
            <person name="Jacobs-Sera D."/>
            <person name="Hendrix R.W."/>
            <person name="Hatfull G.F."/>
        </authorList>
    </citation>
    <scope>NUCLEOTIDE SEQUENCE [LARGE SCALE GENOMIC DNA]</scope>
    <source>
        <strain evidence="2 3">DSM 27648</strain>
    </source>
</reference>
<evidence type="ECO:0000256" key="1">
    <source>
        <dbReference type="SAM" id="MobiDB-lite"/>
    </source>
</evidence>
<dbReference type="STRING" id="1391654.AKJ09_00047"/>
<evidence type="ECO:0000313" key="3">
    <source>
        <dbReference type="Proteomes" id="UP000064967"/>
    </source>
</evidence>
<protein>
    <submittedName>
        <fullName evidence="2">Uncharacterized protein</fullName>
    </submittedName>
</protein>